<dbReference type="InParanoid" id="A0A804J1I0"/>
<dbReference type="Gramene" id="Ma05_t06160.1">
    <property type="protein sequence ID" value="Ma05_p06160.1"/>
    <property type="gene ID" value="Ma05_g06160"/>
</dbReference>
<sequence>MAGTRRGGQGRGVNEHGSPHLRLRLFLTAPLYVLPLPDLLSPRSHRASASPKASRPNPLPVCVRAMRFIDGSVRREQPMAGTPRGARPGGKRIR</sequence>
<dbReference type="AlphaFoldDB" id="A0A804J1I0"/>
<accession>A0A804J1I0</accession>
<name>A0A804J1I0_MUSAM</name>
<reference evidence="3" key="2">
    <citation type="submission" date="2021-05" db="UniProtKB">
        <authorList>
            <consortium name="EnsemblPlants"/>
        </authorList>
    </citation>
    <scope>IDENTIFICATION</scope>
    <source>
        <strain evidence="3">subsp. malaccensis</strain>
    </source>
</reference>
<proteinExistence type="predicted"/>
<dbReference type="EMBL" id="HG996470">
    <property type="protein sequence ID" value="CAG1837672.1"/>
    <property type="molecule type" value="Genomic_DNA"/>
</dbReference>
<gene>
    <name evidence="2" type="ORF">GSMUA_258490.1</name>
</gene>
<organism evidence="3 4">
    <name type="scientific">Musa acuminata subsp. malaccensis</name>
    <name type="common">Wild banana</name>
    <name type="synonym">Musa malaccensis</name>
    <dbReference type="NCBI Taxonomy" id="214687"/>
    <lineage>
        <taxon>Eukaryota</taxon>
        <taxon>Viridiplantae</taxon>
        <taxon>Streptophyta</taxon>
        <taxon>Embryophyta</taxon>
        <taxon>Tracheophyta</taxon>
        <taxon>Spermatophyta</taxon>
        <taxon>Magnoliopsida</taxon>
        <taxon>Liliopsida</taxon>
        <taxon>Zingiberales</taxon>
        <taxon>Musaceae</taxon>
        <taxon>Musa</taxon>
    </lineage>
</organism>
<evidence type="ECO:0000313" key="4">
    <source>
        <dbReference type="Proteomes" id="UP000012960"/>
    </source>
</evidence>
<reference evidence="2" key="1">
    <citation type="submission" date="2021-03" db="EMBL/GenBank/DDBJ databases">
        <authorList>
            <consortium name="Genoscope - CEA"/>
            <person name="William W."/>
        </authorList>
    </citation>
    <scope>NUCLEOTIDE SEQUENCE</scope>
    <source>
        <strain evidence="2">Doubled-haploid Pahang</strain>
    </source>
</reference>
<evidence type="ECO:0000313" key="3">
    <source>
        <dbReference type="EnsemblPlants" id="Ma05_p06160.1"/>
    </source>
</evidence>
<evidence type="ECO:0000256" key="1">
    <source>
        <dbReference type="SAM" id="MobiDB-lite"/>
    </source>
</evidence>
<keyword evidence="4" id="KW-1185">Reference proteome</keyword>
<feature type="region of interest" description="Disordered" evidence="1">
    <location>
        <begin position="73"/>
        <end position="94"/>
    </location>
</feature>
<evidence type="ECO:0000313" key="2">
    <source>
        <dbReference type="EMBL" id="CAG1837672.1"/>
    </source>
</evidence>
<dbReference type="EnsemblPlants" id="Ma05_t06160.1">
    <property type="protein sequence ID" value="Ma05_p06160.1"/>
    <property type="gene ID" value="Ma05_g06160"/>
</dbReference>
<dbReference type="Proteomes" id="UP000012960">
    <property type="component" value="Unplaced"/>
</dbReference>
<protein>
    <submittedName>
        <fullName evidence="2">(wild Malaysian banana) hypothetical protein</fullName>
    </submittedName>
</protein>